<dbReference type="PROSITE" id="PS50110">
    <property type="entry name" value="RESPONSE_REGULATORY"/>
    <property type="match status" value="1"/>
</dbReference>
<evidence type="ECO:0000259" key="3">
    <source>
        <dbReference type="PROSITE" id="PS50110"/>
    </source>
</evidence>
<dbReference type="Gene3D" id="3.40.50.2300">
    <property type="match status" value="1"/>
</dbReference>
<dbReference type="AlphaFoldDB" id="A0A1I6FRU4"/>
<protein>
    <submittedName>
        <fullName evidence="4">Response regulator receiver domain-containing protein</fullName>
    </submittedName>
</protein>
<sequence length="327" mass="36650">MRILAVDDDPVVLDILNEVLSTFGYEDVTCAQSGREGLSILRNDNVGFDVLLFDIQMPDMDGISLTKWTRQIARYRDTPILMLTAMSDKAYIDRAFQAGATDYITKPFEIYELRTRMTVASRLAHDQKILTDISGSLRDKQPQDRQIALEDAHPVQDIDHMLPLPVFHNYLKQLGRGSLFNSSLLAFRIGNIDRLYGSMNDYEYICALTDAADAMTSAIPFRQFLMAHNGNGTFICVAEGITNELLEQLPNEIAHGLEAIEPCYGDGRPLMMNILVGDVVPLRFRGADSIRRAIFEASAKVEAEPLHTGSFGRNKRKNSLFRLGALQ</sequence>
<dbReference type="InterPro" id="IPR011006">
    <property type="entry name" value="CheY-like_superfamily"/>
</dbReference>
<dbReference type="Pfam" id="PF00072">
    <property type="entry name" value="Response_reg"/>
    <property type="match status" value="1"/>
</dbReference>
<evidence type="ECO:0000256" key="2">
    <source>
        <dbReference type="PROSITE-ProRule" id="PRU00169"/>
    </source>
</evidence>
<dbReference type="Proteomes" id="UP000199658">
    <property type="component" value="Unassembled WGS sequence"/>
</dbReference>
<dbReference type="PANTHER" id="PTHR44591:SF3">
    <property type="entry name" value="RESPONSE REGULATORY DOMAIN-CONTAINING PROTEIN"/>
    <property type="match status" value="1"/>
</dbReference>
<feature type="domain" description="Response regulatory" evidence="3">
    <location>
        <begin position="2"/>
        <end position="121"/>
    </location>
</feature>
<organism evidence="4 5">
    <name type="scientific">Litoreibacter janthinus</name>
    <dbReference type="NCBI Taxonomy" id="670154"/>
    <lineage>
        <taxon>Bacteria</taxon>
        <taxon>Pseudomonadati</taxon>
        <taxon>Pseudomonadota</taxon>
        <taxon>Alphaproteobacteria</taxon>
        <taxon>Rhodobacterales</taxon>
        <taxon>Roseobacteraceae</taxon>
        <taxon>Litoreibacter</taxon>
    </lineage>
</organism>
<dbReference type="SMART" id="SM00448">
    <property type="entry name" value="REC"/>
    <property type="match status" value="1"/>
</dbReference>
<gene>
    <name evidence="4" type="ORF">SAMN04488002_0180</name>
</gene>
<dbReference type="PANTHER" id="PTHR44591">
    <property type="entry name" value="STRESS RESPONSE REGULATOR PROTEIN 1"/>
    <property type="match status" value="1"/>
</dbReference>
<dbReference type="RefSeq" id="WP_090211289.1">
    <property type="nucleotide sequence ID" value="NZ_FOYO01000001.1"/>
</dbReference>
<dbReference type="EMBL" id="FOYO01000001">
    <property type="protein sequence ID" value="SFR32680.1"/>
    <property type="molecule type" value="Genomic_DNA"/>
</dbReference>
<name>A0A1I6FRU4_9RHOB</name>
<dbReference type="SUPFAM" id="SSF52172">
    <property type="entry name" value="CheY-like"/>
    <property type="match status" value="1"/>
</dbReference>
<dbReference type="GO" id="GO:0000160">
    <property type="term" value="P:phosphorelay signal transduction system"/>
    <property type="evidence" value="ECO:0007669"/>
    <property type="project" value="InterPro"/>
</dbReference>
<evidence type="ECO:0000313" key="5">
    <source>
        <dbReference type="Proteomes" id="UP000199658"/>
    </source>
</evidence>
<reference evidence="5" key="1">
    <citation type="submission" date="2016-10" db="EMBL/GenBank/DDBJ databases">
        <authorList>
            <person name="Varghese N."/>
            <person name="Submissions S."/>
        </authorList>
    </citation>
    <scope>NUCLEOTIDE SEQUENCE [LARGE SCALE GENOMIC DNA]</scope>
    <source>
        <strain evidence="5">DSM 26921</strain>
    </source>
</reference>
<dbReference type="OrthoDB" id="7326651at2"/>
<feature type="modified residue" description="4-aspartylphosphate" evidence="2">
    <location>
        <position position="54"/>
    </location>
</feature>
<keyword evidence="5" id="KW-1185">Reference proteome</keyword>
<dbReference type="InterPro" id="IPR001789">
    <property type="entry name" value="Sig_transdc_resp-reg_receiver"/>
</dbReference>
<dbReference type="InterPro" id="IPR050595">
    <property type="entry name" value="Bact_response_regulator"/>
</dbReference>
<dbReference type="STRING" id="670154.SAMN04488002_0180"/>
<evidence type="ECO:0000256" key="1">
    <source>
        <dbReference type="ARBA" id="ARBA00022553"/>
    </source>
</evidence>
<proteinExistence type="predicted"/>
<evidence type="ECO:0000313" key="4">
    <source>
        <dbReference type="EMBL" id="SFR32680.1"/>
    </source>
</evidence>
<accession>A0A1I6FRU4</accession>
<keyword evidence="1 2" id="KW-0597">Phosphoprotein</keyword>